<proteinExistence type="predicted"/>
<name>A0A6C0IUU9_9ZZZZ</name>
<evidence type="ECO:0000313" key="1">
    <source>
        <dbReference type="EMBL" id="QHT96320.1"/>
    </source>
</evidence>
<accession>A0A6C0IUU9</accession>
<protein>
    <submittedName>
        <fullName evidence="1">Uncharacterized protein</fullName>
    </submittedName>
</protein>
<dbReference type="EMBL" id="MN740255">
    <property type="protein sequence ID" value="QHT96320.1"/>
    <property type="molecule type" value="Genomic_DNA"/>
</dbReference>
<sequence length="51" mass="6185">MVIGNGNIKDLFDYFAKQWNVDNITSSHYKRLILIKIGLHIQNFKNWFDEW</sequence>
<dbReference type="AlphaFoldDB" id="A0A6C0IUU9"/>
<organism evidence="1">
    <name type="scientific">viral metagenome</name>
    <dbReference type="NCBI Taxonomy" id="1070528"/>
    <lineage>
        <taxon>unclassified sequences</taxon>
        <taxon>metagenomes</taxon>
        <taxon>organismal metagenomes</taxon>
    </lineage>
</organism>
<reference evidence="1" key="1">
    <citation type="journal article" date="2020" name="Nature">
        <title>Giant virus diversity and host interactions through global metagenomics.</title>
        <authorList>
            <person name="Schulz F."/>
            <person name="Roux S."/>
            <person name="Paez-Espino D."/>
            <person name="Jungbluth S."/>
            <person name="Walsh D.A."/>
            <person name="Denef V.J."/>
            <person name="McMahon K.D."/>
            <person name="Konstantinidis K.T."/>
            <person name="Eloe-Fadrosh E.A."/>
            <person name="Kyrpides N.C."/>
            <person name="Woyke T."/>
        </authorList>
    </citation>
    <scope>NUCLEOTIDE SEQUENCE</scope>
    <source>
        <strain evidence="1">GVMAG-M-3300024302-11</strain>
    </source>
</reference>